<dbReference type="Pfam" id="PF12770">
    <property type="entry name" value="CHAT"/>
    <property type="match status" value="1"/>
</dbReference>
<accession>A0A370BM71</accession>
<evidence type="ECO:0000313" key="5">
    <source>
        <dbReference type="Proteomes" id="UP000253845"/>
    </source>
</evidence>
<reference evidence="4 5" key="1">
    <citation type="submission" date="2018-07" db="EMBL/GenBank/DDBJ databases">
        <title>Section-level genome sequencing of Aspergillus section Nigri to investigate inter- and intra-species variation.</title>
        <authorList>
            <consortium name="DOE Joint Genome Institute"/>
            <person name="Vesth T.C."/>
            <person name="Nybo J.L."/>
            <person name="Theobald S."/>
            <person name="Frisvad J.C."/>
            <person name="Larsen T.O."/>
            <person name="Nielsen K.F."/>
            <person name="Hoof J.B."/>
            <person name="Brandl J."/>
            <person name="Salamov A."/>
            <person name="Riley R."/>
            <person name="Gladden J.M."/>
            <person name="Phatale P."/>
            <person name="Nielsen M.T."/>
            <person name="Lyhne E.K."/>
            <person name="Kogle M.E."/>
            <person name="Strasser K."/>
            <person name="McDonnell E."/>
            <person name="Barry K."/>
            <person name="Clum A."/>
            <person name="Chen C."/>
            <person name="Nolan M."/>
            <person name="Sandor L."/>
            <person name="Kuo A."/>
            <person name="Lipzen A."/>
            <person name="Hainaut M."/>
            <person name="Drula E."/>
            <person name="Tsang A."/>
            <person name="Magnuson J.K."/>
            <person name="Henrissat B."/>
            <person name="Wiebenga A."/>
            <person name="Simmons B.A."/>
            <person name="Makela M.R."/>
            <person name="De vries R.P."/>
            <person name="Grigoriev I.V."/>
            <person name="Mortensen U.H."/>
            <person name="Baker S.E."/>
            <person name="Andersen M.R."/>
        </authorList>
    </citation>
    <scope>NUCLEOTIDE SEQUENCE [LARGE SCALE GENOMIC DNA]</scope>
    <source>
        <strain evidence="4 5">ATCC 13496</strain>
    </source>
</reference>
<dbReference type="InterPro" id="IPR024983">
    <property type="entry name" value="CHAT_dom"/>
</dbReference>
<dbReference type="PANTHER" id="PTHR46082:SF6">
    <property type="entry name" value="AAA+ ATPASE DOMAIN-CONTAINING PROTEIN-RELATED"/>
    <property type="match status" value="1"/>
</dbReference>
<feature type="domain" description="MalT-like TPR region" evidence="3">
    <location>
        <begin position="67"/>
        <end position="346"/>
    </location>
</feature>
<dbReference type="InterPro" id="IPR041617">
    <property type="entry name" value="TPR_MalT"/>
</dbReference>
<dbReference type="PANTHER" id="PTHR46082">
    <property type="entry name" value="ATP/GTP-BINDING PROTEIN-RELATED"/>
    <property type="match status" value="1"/>
</dbReference>
<dbReference type="VEuPathDB" id="FungiDB:M747DRAFT_111643"/>
<dbReference type="SUPFAM" id="SSF48452">
    <property type="entry name" value="TPR-like"/>
    <property type="match status" value="5"/>
</dbReference>
<feature type="region of interest" description="Disordered" evidence="1">
    <location>
        <begin position="1"/>
        <end position="28"/>
    </location>
</feature>
<gene>
    <name evidence="4" type="ORF">M747DRAFT_111643</name>
</gene>
<dbReference type="InterPro" id="IPR053137">
    <property type="entry name" value="NLR-like"/>
</dbReference>
<evidence type="ECO:0000259" key="3">
    <source>
        <dbReference type="Pfam" id="PF17874"/>
    </source>
</evidence>
<sequence>MENEQAHQKTTQSKTESHDQTCPDVSRWYTAPVNDDSCGGESGSHEATIEDQGSPRLLDLSTLESIYARGVYYQQQGAVTEAKKMLLRASKAYEEIFGLHDNRTLDALEYLGTTYRQTGKLQEAECTYNRVLEGRTALSGPDHPTTLVAMNRLGGVYRYQGRLNEAEEIARKVWKAFNETEGPEHISTIRAFVLLGNITLRRNDITKAANIYAAALDHCKVALGPDHSSTQTVSSNLASVRIRQERYPEAETMLIELVQQVEECYGPKSVRVLPPRLNLANVYTRQKKYAEAQETLYTLLERYKETYGEDHTKTVNIMQQLAWNMKKQGNLADAGEMLQNALALAVGARGNQDQVSIDIMIALANVLNQQGQYIGAQRIHHQLYEAYQAKFGENNYLAISSLIDEGDMLIYQTKYTEAEAIYKESTRRCEIVFGADDERTIYSLVSQCYAAYGLGRIHDTESHICRLLKDLDEGSRLWSKRAAWLFFEMSKGHLARGAIKEAEPLAVKAAEISLKLLGRGDNETILLGLNLDRVRRQLWQQQKGLPVEDTVSLTCDETTDSMIRRLELSLMKSLMRPNPSLARSLGLLGTLYNAKWSEDGALLHLEMAIDKFELAILIGGKDDGDRPEWLRALGKAYRARFRYQDTLEDLRKAIELAEAALELKVEPDESRAEYLEDLCQNLIDLHERASGLEHLDRAIEVGLEALSLTPLDHPKRGLYLGRRASELLIRYQEIANRDDLEKGIELITAALILTPKSESQWSNFCSIHADLYRQRFKQDGNIKDLEKAVDHATVAVRDGPADSPLLLDSLARQLEYRYQALGNKEDLDKSIVAAERALEVCEPGSKYRADYLTTLGNILLERFDATGQQEDLNHAILHLENARDIPKTNAVAEARCLSGLATAFTLCYKRTDDHASLEAAIHNERLALETLPDWFEGKSEVMNNMALHLTDRFRWTKMADDIDEAAKYAEMVLTLRPPNHMYYAGSLNNISNIMEARFYESKDLNDLNSAIEKAEDTLSATQIDHTSRAGRLFNLGAKYHVRYGKSNDPQDLQLAVKSFIDGWRIINGPPFHRVMAGSQAAHRLMGLGRLEEATTIAMEVVDLLPQVTSRSLGITDQQYVVRKFSGMAGNACSLLLSAGRLHEALEYLERGRTVILDQLMSSRMDFSDLESTYPEHAARFRQLQDDINNTFDRAGAGISESNSLVQNRLASVFKFNECIDAIRLLPGHDRFLLGPTIETMKSGAKGGLIVIVIISSLRSDAIIISEEAIDSVELPGLSYSETAEWLEKDLEGRPKNRADRKMRNEQYSDLLHWLWVSGVKPILDHTEIQPSSSARLPRISWIGCGMASLLPFHAAGDRTPGSNEHTFSYAISSYSLSIKTMFQARAKSREGIPGVHPALLMVGMPTTDGHASLPGVEDEIEEIAEVVEPSFTVKSLLHPQPSLVMSDLASYDMIHFACHAVSDTKSPLNGHLLLQGDTSNRSSSKQCSPLTVETIVKMDLKRARIAYLSACSTAENKGKKLLDEAIHLASGFQVAGFAHVLGTMWPAADSISRDVAVGFYGNLASLLLKPGVDIDCAVAEAFHFAVNDVRTEWEDQPLYWAQFVHFGS</sequence>
<feature type="region of interest" description="Disordered" evidence="1">
    <location>
        <begin position="33"/>
        <end position="52"/>
    </location>
</feature>
<name>A0A370BM71_ASPNG</name>
<organism evidence="4 5">
    <name type="scientific">Aspergillus niger ATCC 13496</name>
    <dbReference type="NCBI Taxonomy" id="1353008"/>
    <lineage>
        <taxon>Eukaryota</taxon>
        <taxon>Fungi</taxon>
        <taxon>Dikarya</taxon>
        <taxon>Ascomycota</taxon>
        <taxon>Pezizomycotina</taxon>
        <taxon>Eurotiomycetes</taxon>
        <taxon>Eurotiomycetidae</taxon>
        <taxon>Eurotiales</taxon>
        <taxon>Aspergillaceae</taxon>
        <taxon>Aspergillus</taxon>
        <taxon>Aspergillus subgen. Circumdati</taxon>
    </lineage>
</organism>
<dbReference type="SMART" id="SM00028">
    <property type="entry name" value="TPR"/>
    <property type="match status" value="6"/>
</dbReference>
<dbReference type="Pfam" id="PF17874">
    <property type="entry name" value="TPR_MalT"/>
    <property type="match status" value="1"/>
</dbReference>
<evidence type="ECO:0000256" key="1">
    <source>
        <dbReference type="SAM" id="MobiDB-lite"/>
    </source>
</evidence>
<dbReference type="SUPFAM" id="SSF81901">
    <property type="entry name" value="HCP-like"/>
    <property type="match status" value="1"/>
</dbReference>
<dbReference type="InterPro" id="IPR011990">
    <property type="entry name" value="TPR-like_helical_dom_sf"/>
</dbReference>
<dbReference type="EMBL" id="KZ851937">
    <property type="protein sequence ID" value="RDH16646.1"/>
    <property type="molecule type" value="Genomic_DNA"/>
</dbReference>
<evidence type="ECO:0000313" key="4">
    <source>
        <dbReference type="EMBL" id="RDH16646.1"/>
    </source>
</evidence>
<dbReference type="Gene3D" id="1.25.40.10">
    <property type="entry name" value="Tetratricopeptide repeat domain"/>
    <property type="match status" value="5"/>
</dbReference>
<dbReference type="InterPro" id="IPR019734">
    <property type="entry name" value="TPR_rpt"/>
</dbReference>
<dbReference type="Pfam" id="PF13374">
    <property type="entry name" value="TPR_10"/>
    <property type="match status" value="1"/>
</dbReference>
<evidence type="ECO:0008006" key="6">
    <source>
        <dbReference type="Google" id="ProtNLM"/>
    </source>
</evidence>
<protein>
    <recommendedName>
        <fullName evidence="6">CHAT domain-containing protein</fullName>
    </recommendedName>
</protein>
<proteinExistence type="predicted"/>
<dbReference type="Proteomes" id="UP000253845">
    <property type="component" value="Unassembled WGS sequence"/>
</dbReference>
<dbReference type="Pfam" id="PF13424">
    <property type="entry name" value="TPR_12"/>
    <property type="match status" value="1"/>
</dbReference>
<feature type="domain" description="CHAT" evidence="2">
    <location>
        <begin position="1310"/>
        <end position="1608"/>
    </location>
</feature>
<evidence type="ECO:0000259" key="2">
    <source>
        <dbReference type="Pfam" id="PF12770"/>
    </source>
</evidence>